<evidence type="ECO:0000313" key="1">
    <source>
        <dbReference type="EMBL" id="KAK6641029.1"/>
    </source>
</evidence>
<protein>
    <submittedName>
        <fullName evidence="1">Uncharacterized protein</fullName>
    </submittedName>
</protein>
<dbReference type="EMBL" id="JAWJWF010000001">
    <property type="protein sequence ID" value="KAK6641029.1"/>
    <property type="molecule type" value="Genomic_DNA"/>
</dbReference>
<keyword evidence="2" id="KW-1185">Reference proteome</keyword>
<reference evidence="1 2" key="1">
    <citation type="submission" date="2023-09" db="EMBL/GenBank/DDBJ databases">
        <title>Genomes of two closely related lineages of the louse Polyplax serrata with different host specificities.</title>
        <authorList>
            <person name="Martinu J."/>
            <person name="Tarabai H."/>
            <person name="Stefka J."/>
            <person name="Hypsa V."/>
        </authorList>
    </citation>
    <scope>NUCLEOTIDE SEQUENCE [LARGE SCALE GENOMIC DNA]</scope>
    <source>
        <strain evidence="1">98ZLc_SE</strain>
    </source>
</reference>
<accession>A0ABR1BE16</accession>
<dbReference type="Proteomes" id="UP001359485">
    <property type="component" value="Unassembled WGS sequence"/>
</dbReference>
<name>A0ABR1BE16_POLSC</name>
<evidence type="ECO:0000313" key="2">
    <source>
        <dbReference type="Proteomes" id="UP001359485"/>
    </source>
</evidence>
<feature type="non-terminal residue" evidence="1">
    <location>
        <position position="70"/>
    </location>
</feature>
<sequence>MKALTLKPPVDKIKKKERKKGRRRANLVGFDDSSQVVMAVCVTMEEDKHEIAAKVPRCARELVSVLVAAP</sequence>
<proteinExistence type="predicted"/>
<gene>
    <name evidence="1" type="ORF">RUM44_012728</name>
</gene>
<comment type="caution">
    <text evidence="1">The sequence shown here is derived from an EMBL/GenBank/DDBJ whole genome shotgun (WGS) entry which is preliminary data.</text>
</comment>
<organism evidence="1 2">
    <name type="scientific">Polyplax serrata</name>
    <name type="common">Common mouse louse</name>
    <dbReference type="NCBI Taxonomy" id="468196"/>
    <lineage>
        <taxon>Eukaryota</taxon>
        <taxon>Metazoa</taxon>
        <taxon>Ecdysozoa</taxon>
        <taxon>Arthropoda</taxon>
        <taxon>Hexapoda</taxon>
        <taxon>Insecta</taxon>
        <taxon>Pterygota</taxon>
        <taxon>Neoptera</taxon>
        <taxon>Paraneoptera</taxon>
        <taxon>Psocodea</taxon>
        <taxon>Troctomorpha</taxon>
        <taxon>Phthiraptera</taxon>
        <taxon>Anoplura</taxon>
        <taxon>Polyplacidae</taxon>
        <taxon>Polyplax</taxon>
    </lineage>
</organism>